<keyword evidence="3" id="KW-1185">Reference proteome</keyword>
<dbReference type="AlphaFoldDB" id="A0A1I3KIS1"/>
<evidence type="ECO:0000313" key="3">
    <source>
        <dbReference type="Proteomes" id="UP000242560"/>
    </source>
</evidence>
<dbReference type="Proteomes" id="UP000242560">
    <property type="component" value="Unassembled WGS sequence"/>
</dbReference>
<dbReference type="RefSeq" id="WP_089818843.1">
    <property type="nucleotide sequence ID" value="NZ_FORQ01000001.1"/>
</dbReference>
<dbReference type="EMBL" id="FORQ01000001">
    <property type="protein sequence ID" value="SFI72208.1"/>
    <property type="molecule type" value="Genomic_DNA"/>
</dbReference>
<keyword evidence="1" id="KW-0472">Membrane</keyword>
<keyword evidence="1" id="KW-1133">Transmembrane helix</keyword>
<gene>
    <name evidence="2" type="ORF">SAMN05421638_0823</name>
</gene>
<accession>A0A1I3KIS1</accession>
<dbReference type="Gene3D" id="3.30.1150.10">
    <property type="match status" value="1"/>
</dbReference>
<feature type="transmembrane region" description="Helical" evidence="1">
    <location>
        <begin position="41"/>
        <end position="62"/>
    </location>
</feature>
<evidence type="ECO:0000313" key="2">
    <source>
        <dbReference type="EMBL" id="SFI72208.1"/>
    </source>
</evidence>
<dbReference type="SUPFAM" id="SSF74653">
    <property type="entry name" value="TolA/TonB C-terminal domain"/>
    <property type="match status" value="1"/>
</dbReference>
<organism evidence="2 3">
    <name type="scientific">Kaistella treverensis</name>
    <dbReference type="NCBI Taxonomy" id="631455"/>
    <lineage>
        <taxon>Bacteria</taxon>
        <taxon>Pseudomonadati</taxon>
        <taxon>Bacteroidota</taxon>
        <taxon>Flavobacteriia</taxon>
        <taxon>Flavobacteriales</taxon>
        <taxon>Weeksellaceae</taxon>
        <taxon>Chryseobacterium group</taxon>
        <taxon>Kaistella</taxon>
    </lineage>
</organism>
<proteinExistence type="predicted"/>
<reference evidence="3" key="1">
    <citation type="submission" date="2016-10" db="EMBL/GenBank/DDBJ databases">
        <authorList>
            <person name="Varghese N."/>
            <person name="Submissions S."/>
        </authorList>
    </citation>
    <scope>NUCLEOTIDE SEQUENCE [LARGE SCALE GENOMIC DNA]</scope>
    <source>
        <strain evidence="3">DSM 22251</strain>
    </source>
</reference>
<keyword evidence="1" id="KW-0812">Transmembrane</keyword>
<protein>
    <submittedName>
        <fullName evidence="2">Protein TonB</fullName>
    </submittedName>
</protein>
<sequence length="272" mass="29787">MMKPLLQNQEFQLDEILFENRNKAYGAYVLRHDADRILTKALFLGIGLFAAFAITPLAINAFSAPAVENIPTTAPPTILKNVDRVDDPEIQPVKPEIKVPVNTVDSRVVTPTRNAKVETVMPKQTEKVDAVLGTENISGKAPEISYQAPPTTTIGTAFPEITVPKPVDNSPKTQVDVQAVFNGGIDAFRNKVINNFDTSVMEGTGEVVRTTVVFIVEKDGTISEVKATGPNADFNRAAEKTIRSVKGKWTPAKIKGDNVRSFFNFPISMQFE</sequence>
<evidence type="ECO:0000256" key="1">
    <source>
        <dbReference type="SAM" id="Phobius"/>
    </source>
</evidence>
<name>A0A1I3KIS1_9FLAO</name>